<evidence type="ECO:0000256" key="1">
    <source>
        <dbReference type="SAM" id="MobiDB-lite"/>
    </source>
</evidence>
<sequence>MTFDLPTSPCARSFDEEFKVLVKTTLNKPSWGVSPSVDGANEVRAPCETTLGPYYCSQPIEIDWNRRRAHSLDEMDARDMHLFSRMSLYDDEDDSSSDESDIMVSMYDPNDDDESDSACIFALEL</sequence>
<evidence type="ECO:0000313" key="3">
    <source>
        <dbReference type="Proteomes" id="UP000481153"/>
    </source>
</evidence>
<name>A0A6G0W895_9STRA</name>
<proteinExistence type="predicted"/>
<comment type="caution">
    <text evidence="2">The sequence shown here is derived from an EMBL/GenBank/DDBJ whole genome shotgun (WGS) entry which is preliminary data.</text>
</comment>
<dbReference type="EMBL" id="VJMJ01000309">
    <property type="protein sequence ID" value="KAF0723375.1"/>
    <property type="molecule type" value="Genomic_DNA"/>
</dbReference>
<feature type="compositionally biased region" description="Acidic residues" evidence="1">
    <location>
        <begin position="90"/>
        <end position="101"/>
    </location>
</feature>
<evidence type="ECO:0000313" key="2">
    <source>
        <dbReference type="EMBL" id="KAF0723375.1"/>
    </source>
</evidence>
<reference evidence="2 3" key="1">
    <citation type="submission" date="2019-07" db="EMBL/GenBank/DDBJ databases">
        <title>Genomics analysis of Aphanomyces spp. identifies a new class of oomycete effector associated with host adaptation.</title>
        <authorList>
            <person name="Gaulin E."/>
        </authorList>
    </citation>
    <scope>NUCLEOTIDE SEQUENCE [LARGE SCALE GENOMIC DNA]</scope>
    <source>
        <strain evidence="2 3">ATCC 201684</strain>
    </source>
</reference>
<feature type="region of interest" description="Disordered" evidence="1">
    <location>
        <begin position="90"/>
        <end position="115"/>
    </location>
</feature>
<accession>A0A6G0W895</accession>
<gene>
    <name evidence="2" type="ORF">Ae201684_017715</name>
</gene>
<dbReference type="OrthoDB" id="79545at2759"/>
<dbReference type="Proteomes" id="UP000481153">
    <property type="component" value="Unassembled WGS sequence"/>
</dbReference>
<protein>
    <submittedName>
        <fullName evidence="2">Uncharacterized protein</fullName>
    </submittedName>
</protein>
<organism evidence="2 3">
    <name type="scientific">Aphanomyces euteiches</name>
    <dbReference type="NCBI Taxonomy" id="100861"/>
    <lineage>
        <taxon>Eukaryota</taxon>
        <taxon>Sar</taxon>
        <taxon>Stramenopiles</taxon>
        <taxon>Oomycota</taxon>
        <taxon>Saprolegniomycetes</taxon>
        <taxon>Saprolegniales</taxon>
        <taxon>Verrucalvaceae</taxon>
        <taxon>Aphanomyces</taxon>
    </lineage>
</organism>
<dbReference type="VEuPathDB" id="FungiDB:AeMF1_011620"/>
<dbReference type="AlphaFoldDB" id="A0A6G0W895"/>
<keyword evidence="3" id="KW-1185">Reference proteome</keyword>